<dbReference type="AlphaFoldDB" id="A0A1M5CWP3"/>
<dbReference type="OrthoDB" id="191894at2"/>
<gene>
    <name evidence="2" type="ORF">SAMN02745133_03049</name>
</gene>
<keyword evidence="1" id="KW-0175">Coiled coil</keyword>
<dbReference type="PANTHER" id="PTHR38664:SF1">
    <property type="entry name" value="SLR0058 PROTEIN"/>
    <property type="match status" value="1"/>
</dbReference>
<reference evidence="3" key="1">
    <citation type="submission" date="2016-11" db="EMBL/GenBank/DDBJ databases">
        <authorList>
            <person name="Varghese N."/>
            <person name="Submissions S."/>
        </authorList>
    </citation>
    <scope>NUCLEOTIDE SEQUENCE [LARGE SCALE GENOMIC DNA]</scope>
    <source>
        <strain evidence="3">DSM 12395</strain>
    </source>
</reference>
<dbReference type="NCBIfam" id="NF047773">
    <property type="entry name" value="phas_rel_Lepto"/>
    <property type="match status" value="1"/>
</dbReference>
<evidence type="ECO:0000313" key="3">
    <source>
        <dbReference type="Proteomes" id="UP000184148"/>
    </source>
</evidence>
<evidence type="ECO:0000256" key="1">
    <source>
        <dbReference type="SAM" id="Coils"/>
    </source>
</evidence>
<feature type="coiled-coil region" evidence="1">
    <location>
        <begin position="49"/>
        <end position="95"/>
    </location>
</feature>
<protein>
    <submittedName>
        <fullName evidence="2">Polyhydroxyalkanoate synthesis regulator phasin</fullName>
    </submittedName>
</protein>
<organism evidence="2 3">
    <name type="scientific">Desulforamulus putei DSM 12395</name>
    <dbReference type="NCBI Taxonomy" id="1121429"/>
    <lineage>
        <taxon>Bacteria</taxon>
        <taxon>Bacillati</taxon>
        <taxon>Bacillota</taxon>
        <taxon>Clostridia</taxon>
        <taxon>Eubacteriales</taxon>
        <taxon>Peptococcaceae</taxon>
        <taxon>Desulforamulus</taxon>
    </lineage>
</organism>
<evidence type="ECO:0000313" key="2">
    <source>
        <dbReference type="EMBL" id="SHF59124.1"/>
    </source>
</evidence>
<sequence length="96" mass="10937">MKSLIQKGIYIGLGLAMMSKEQVEKIVEELVEKGEVPVTESKNLVSDIINKGEKQQQVLEAKLREKVKEMLVELNIASKDDIAQLEERIKNLETRE</sequence>
<dbReference type="RefSeq" id="WP_073240207.1">
    <property type="nucleotide sequence ID" value="NZ_FQUY01000038.1"/>
</dbReference>
<keyword evidence="3" id="KW-1185">Reference proteome</keyword>
<dbReference type="InterPro" id="IPR008769">
    <property type="entry name" value="PhaF_PhaI"/>
</dbReference>
<dbReference type="EMBL" id="FQUY01000038">
    <property type="protein sequence ID" value="SHF59124.1"/>
    <property type="molecule type" value="Genomic_DNA"/>
</dbReference>
<name>A0A1M5CWP3_9FIRM</name>
<accession>A0A1M5CWP3</accession>
<proteinExistence type="predicted"/>
<dbReference type="PANTHER" id="PTHR38664">
    <property type="entry name" value="SLR0058 PROTEIN"/>
    <property type="match status" value="1"/>
</dbReference>
<dbReference type="Proteomes" id="UP000184148">
    <property type="component" value="Unassembled WGS sequence"/>
</dbReference>
<dbReference type="STRING" id="1121429.SAMN02745133_03049"/>